<keyword evidence="2" id="KW-1185">Reference proteome</keyword>
<gene>
    <name evidence="1" type="ordered locus">ECH_0280</name>
</gene>
<protein>
    <submittedName>
        <fullName evidence="1">Uncharacterized protein</fullName>
    </submittedName>
</protein>
<dbReference type="EMBL" id="CP000236">
    <property type="protein sequence ID" value="ABD45363.1"/>
    <property type="molecule type" value="Genomic_DNA"/>
</dbReference>
<reference evidence="1 2" key="1">
    <citation type="journal article" date="2006" name="PLoS Genet.">
        <title>Comparative genomics of emerging human ehrlichiosis agents.</title>
        <authorList>
            <person name="Dunning Hotopp J.C."/>
            <person name="Lin M."/>
            <person name="Madupu R."/>
            <person name="Crabtree J."/>
            <person name="Angiuoli S.V."/>
            <person name="Eisen J.A."/>
            <person name="Seshadri R."/>
            <person name="Ren Q."/>
            <person name="Wu M."/>
            <person name="Utterback T.R."/>
            <person name="Smith S."/>
            <person name="Lewis M."/>
            <person name="Khouri H."/>
            <person name="Zhang C."/>
            <person name="Niu H."/>
            <person name="Lin Q."/>
            <person name="Ohashi N."/>
            <person name="Zhi N."/>
            <person name="Nelson W."/>
            <person name="Brinkac L.M."/>
            <person name="Dodson R.J."/>
            <person name="Rosovitz M.J."/>
            <person name="Sundaram J."/>
            <person name="Daugherty S.C."/>
            <person name="Davidsen T."/>
            <person name="Durkin A.S."/>
            <person name="Gwinn M."/>
            <person name="Haft D.H."/>
            <person name="Selengut J.D."/>
            <person name="Sullivan S.A."/>
            <person name="Zafar N."/>
            <person name="Zhou L."/>
            <person name="Benahmed F."/>
            <person name="Forberger H."/>
            <person name="Halpin R."/>
            <person name="Mulligan S."/>
            <person name="Robinson J."/>
            <person name="White O."/>
            <person name="Rikihisa Y."/>
            <person name="Tettelin H."/>
        </authorList>
    </citation>
    <scope>NUCLEOTIDE SEQUENCE [LARGE SCALE GENOMIC DNA]</scope>
    <source>
        <strain evidence="2">ATCC CRL-10679 / Arkansas</strain>
    </source>
</reference>
<sequence>MSCPCIQYQNLHKEDDLITPHLFILFTISKKSL</sequence>
<dbReference type="KEGG" id="ech:ECH_0280"/>
<evidence type="ECO:0000313" key="1">
    <source>
        <dbReference type="EMBL" id="ABD45363.1"/>
    </source>
</evidence>
<name>Q2GHI2_EHRCR</name>
<evidence type="ECO:0000313" key="2">
    <source>
        <dbReference type="Proteomes" id="UP000008320"/>
    </source>
</evidence>
<proteinExistence type="predicted"/>
<dbReference type="Proteomes" id="UP000008320">
    <property type="component" value="Chromosome"/>
</dbReference>
<dbReference type="HOGENOM" id="CLU_3381648_0_0_5"/>
<organism evidence="1 2">
    <name type="scientific">Ehrlichia chaffeensis (strain ATCC CRL-10679 / Arkansas)</name>
    <dbReference type="NCBI Taxonomy" id="205920"/>
    <lineage>
        <taxon>Bacteria</taxon>
        <taxon>Pseudomonadati</taxon>
        <taxon>Pseudomonadota</taxon>
        <taxon>Alphaproteobacteria</taxon>
        <taxon>Rickettsiales</taxon>
        <taxon>Anaplasmataceae</taxon>
        <taxon>Ehrlichia</taxon>
    </lineage>
</organism>
<dbReference type="AlphaFoldDB" id="Q2GHI2"/>
<accession>Q2GHI2</accession>